<dbReference type="OrthoDB" id="2020799at2759"/>
<feature type="signal peptide" evidence="1">
    <location>
        <begin position="1"/>
        <end position="17"/>
    </location>
</feature>
<dbReference type="Proteomes" id="UP000276133">
    <property type="component" value="Unassembled WGS sequence"/>
</dbReference>
<name>A0A3M7T4X4_BRAPC</name>
<keyword evidence="1" id="KW-0732">Signal</keyword>
<organism evidence="2 3">
    <name type="scientific">Brachionus plicatilis</name>
    <name type="common">Marine rotifer</name>
    <name type="synonym">Brachionus muelleri</name>
    <dbReference type="NCBI Taxonomy" id="10195"/>
    <lineage>
        <taxon>Eukaryota</taxon>
        <taxon>Metazoa</taxon>
        <taxon>Spiralia</taxon>
        <taxon>Gnathifera</taxon>
        <taxon>Rotifera</taxon>
        <taxon>Eurotatoria</taxon>
        <taxon>Monogononta</taxon>
        <taxon>Pseudotrocha</taxon>
        <taxon>Ploima</taxon>
        <taxon>Brachionidae</taxon>
        <taxon>Brachionus</taxon>
    </lineage>
</organism>
<feature type="chain" id="PRO_5018020256" evidence="1">
    <location>
        <begin position="18"/>
        <end position="290"/>
    </location>
</feature>
<dbReference type="AlphaFoldDB" id="A0A3M7T4X4"/>
<proteinExistence type="predicted"/>
<keyword evidence="3" id="KW-1185">Reference proteome</keyword>
<evidence type="ECO:0000256" key="1">
    <source>
        <dbReference type="SAM" id="SignalP"/>
    </source>
</evidence>
<dbReference type="Pfam" id="PF10142">
    <property type="entry name" value="PhoPQ_related"/>
    <property type="match status" value="1"/>
</dbReference>
<sequence>MKFFVLFIAVLNIFVDSTPLDDYVNNFDSYYSYNIIQQYKLVNNEIYVINMTSQKWLDESLVDRPVWWHYLTISIPNKVSRKDAALLWIGEGSNKDKVPTPTDYDISLVSNFSLSTYTVAAIIQQIPNQPLVFKEDERGRKRSEDALIAWGWKKFIENTAEPTFLLRFPMVKAVSKAMDTIQIFVKENYKIEIKKFMLAGKSKRGWTTWLNAALDSQRVFSAVPIVMDLLNLNTGLHQNFKAIGGWTFAFNDYYEVNITQYIDSRELFEMQKMIDPLCRIFFIRLCLFQC</sequence>
<evidence type="ECO:0000313" key="3">
    <source>
        <dbReference type="Proteomes" id="UP000276133"/>
    </source>
</evidence>
<comment type="caution">
    <text evidence="2">The sequence shown here is derived from an EMBL/GenBank/DDBJ whole genome shotgun (WGS) entry which is preliminary data.</text>
</comment>
<dbReference type="PANTHER" id="PTHR31497:SF0">
    <property type="entry name" value="AUTOCRINE PROLIFERATION REPRESSOR PROTEIN A"/>
    <property type="match status" value="1"/>
</dbReference>
<dbReference type="InterPro" id="IPR009199">
    <property type="entry name" value="PhoPQ-act_pathogen-rel_PqaA"/>
</dbReference>
<dbReference type="EMBL" id="REGN01000293">
    <property type="protein sequence ID" value="RNA42959.1"/>
    <property type="molecule type" value="Genomic_DNA"/>
</dbReference>
<protein>
    <submittedName>
        <fullName evidence="2">Autocrine proliferation repressor A-like</fullName>
    </submittedName>
</protein>
<dbReference type="PANTHER" id="PTHR31497">
    <property type="entry name" value="AUTOCRINE PROLIFERATION REPRESSOR PROTEIN A"/>
    <property type="match status" value="1"/>
</dbReference>
<reference evidence="2 3" key="1">
    <citation type="journal article" date="2018" name="Sci. Rep.">
        <title>Genomic signatures of local adaptation to the degree of environmental predictability in rotifers.</title>
        <authorList>
            <person name="Franch-Gras L."/>
            <person name="Hahn C."/>
            <person name="Garcia-Roger E.M."/>
            <person name="Carmona M.J."/>
            <person name="Serra M."/>
            <person name="Gomez A."/>
        </authorList>
    </citation>
    <scope>NUCLEOTIDE SEQUENCE [LARGE SCALE GENOMIC DNA]</scope>
    <source>
        <strain evidence="2">HYR1</strain>
    </source>
</reference>
<accession>A0A3M7T4X4</accession>
<evidence type="ECO:0000313" key="2">
    <source>
        <dbReference type="EMBL" id="RNA42959.1"/>
    </source>
</evidence>
<gene>
    <name evidence="2" type="ORF">BpHYR1_011372</name>
</gene>